<evidence type="ECO:0000313" key="2">
    <source>
        <dbReference type="EMBL" id="DAA03477.1"/>
    </source>
</evidence>
<feature type="compositionally biased region" description="Polar residues" evidence="1">
    <location>
        <begin position="213"/>
        <end position="224"/>
    </location>
</feature>
<reference evidence="2" key="1">
    <citation type="journal article" date="2003" name="Genome Biol.">
        <title>An integrated gene annotation and transcriptional profiling approach towards the full gene content of the Drosophila genome.</title>
        <authorList>
            <person name="Hild M."/>
            <person name="Beckmann B."/>
            <person name="Haas S.A."/>
            <person name="Koch B."/>
            <person name="Solovyev V."/>
            <person name="Busold C."/>
            <person name="Fellenberg K."/>
            <person name="Boutros M."/>
            <person name="Vingron M."/>
            <person name="Sauer F."/>
            <person name="Hoheisel J.D."/>
            <person name="Paro R."/>
        </authorList>
    </citation>
    <scope>NUCLEOTIDE SEQUENCE</scope>
</reference>
<proteinExistence type="predicted"/>
<evidence type="ECO:0000256" key="1">
    <source>
        <dbReference type="SAM" id="MobiDB-lite"/>
    </source>
</evidence>
<feature type="compositionally biased region" description="Basic and acidic residues" evidence="1">
    <location>
        <begin position="200"/>
        <end position="210"/>
    </location>
</feature>
<feature type="region of interest" description="Disordered" evidence="1">
    <location>
        <begin position="175"/>
        <end position="224"/>
    </location>
</feature>
<organism evidence="2">
    <name type="scientific">Drosophila melanogaster</name>
    <name type="common">Fruit fly</name>
    <dbReference type="NCBI Taxonomy" id="7227"/>
    <lineage>
        <taxon>Eukaryota</taxon>
        <taxon>Metazoa</taxon>
        <taxon>Ecdysozoa</taxon>
        <taxon>Arthropoda</taxon>
        <taxon>Hexapoda</taxon>
        <taxon>Insecta</taxon>
        <taxon>Pterygota</taxon>
        <taxon>Neoptera</taxon>
        <taxon>Endopterygota</taxon>
        <taxon>Diptera</taxon>
        <taxon>Brachycera</taxon>
        <taxon>Muscomorpha</taxon>
        <taxon>Ephydroidea</taxon>
        <taxon>Drosophilidae</taxon>
        <taxon>Drosophila</taxon>
        <taxon>Sophophora</taxon>
    </lineage>
</organism>
<name>Q6IHY8_DROME</name>
<dbReference type="EMBL" id="BK003278">
    <property type="protein sequence ID" value="DAA03477.1"/>
    <property type="molecule type" value="Genomic_DNA"/>
</dbReference>
<accession>Q6IHY8</accession>
<gene>
    <name evidence="2" type="ORF">HDC00326</name>
</gene>
<protein>
    <submittedName>
        <fullName evidence="2">HDC00326</fullName>
    </submittedName>
</protein>
<sequence>MAMTTFPSDRRSDDHWPKLVASVMVRRPSGNSRVKGWLAEEEDGAEGAELPMRIAQGGGGSGSQVASTCALESDTKTQIWPHISGGGGGAEGGGDWGFGGGVRQVTQEQTNAPVWSDITQRSCAVILDLNPSPGLIVTHSPRATMGNCKIFAAIARIKDSAAAVVRLQDMKCAPSTEERRDRGKPARIRMSELAAEEESAERRTKTESGKLIESTNPGLNPSSAQISISGDVCFAGQDYGSPESFQFSAQTERSQAERPS</sequence>
<dbReference type="AlphaFoldDB" id="Q6IHY8"/>